<proteinExistence type="predicted"/>
<dbReference type="PANTHER" id="PTHR43832:SF1">
    <property type="entry name" value="S-ADENOSYL-L-METHIONINE-DEPENDENT METHYLTRANSFERASES SUPERFAMILY PROTEIN"/>
    <property type="match status" value="1"/>
</dbReference>
<dbReference type="GO" id="GO:0008825">
    <property type="term" value="F:cyclopropane-fatty-acyl-phospholipid synthase activity"/>
    <property type="evidence" value="ECO:0007669"/>
    <property type="project" value="UniProtKB-EC"/>
</dbReference>
<dbReference type="SUPFAM" id="SSF53335">
    <property type="entry name" value="S-adenosyl-L-methionine-dependent methyltransferases"/>
    <property type="match status" value="1"/>
</dbReference>
<dbReference type="Gene3D" id="3.40.50.150">
    <property type="entry name" value="Vaccinia Virus protein VP39"/>
    <property type="match status" value="1"/>
</dbReference>
<accession>A0A517VZL9</accession>
<dbReference type="PANTHER" id="PTHR43832">
    <property type="match status" value="1"/>
</dbReference>
<dbReference type="Pfam" id="PF02353">
    <property type="entry name" value="CMAS"/>
    <property type="match status" value="1"/>
</dbReference>
<protein>
    <submittedName>
        <fullName evidence="1">Cyclopropane-fatty-acyl-phospholipid synthase</fullName>
        <ecNumber evidence="1">2.1.1.79</ecNumber>
    </submittedName>
</protein>
<dbReference type="CDD" id="cd02440">
    <property type="entry name" value="AdoMet_MTases"/>
    <property type="match status" value="1"/>
</dbReference>
<sequence>MKMDRIINLTIGLIEKGWVPDRLIRQAIRHLCKKRLSSLDAGSNEVNESNQQAFIELAKQSPIALVPEKANEQHYEVPAEFYDLVLGHRRKYSCCYWPDGVTTLDEAEEAALRETCEHAQLEDGMQILELGCGWGSLSLWIVENYPHCRLTAVSNSHSQRVFIEQQAIGKGVSDRLTVITADMNDFTTSQKFDRVVSVEMFEHMRNYKTLLNHIANWLTDEGKLFVHIFCHRKFAYPFNDENADDWMARHFFSGGIMPSDDLLSHFADHMRVEKQWRWDGQHYQRTSEAWLSNLDRQSDQLMPILTATYGEQEASRWQMRWRLFFLAVAELFGYLNGEEWYVSHYLLEPVQSLDQNDKLKMLSRSENQYSAI</sequence>
<evidence type="ECO:0000313" key="2">
    <source>
        <dbReference type="Proteomes" id="UP000318704"/>
    </source>
</evidence>
<dbReference type="AlphaFoldDB" id="A0A517VZL9"/>
<organism evidence="1 2">
    <name type="scientific">Gimesia aquarii</name>
    <dbReference type="NCBI Taxonomy" id="2527964"/>
    <lineage>
        <taxon>Bacteria</taxon>
        <taxon>Pseudomonadati</taxon>
        <taxon>Planctomycetota</taxon>
        <taxon>Planctomycetia</taxon>
        <taxon>Planctomycetales</taxon>
        <taxon>Planctomycetaceae</taxon>
        <taxon>Gimesia</taxon>
    </lineage>
</organism>
<reference evidence="1 2" key="1">
    <citation type="submission" date="2019-03" db="EMBL/GenBank/DDBJ databases">
        <title>Deep-cultivation of Planctomycetes and their phenomic and genomic characterization uncovers novel biology.</title>
        <authorList>
            <person name="Wiegand S."/>
            <person name="Jogler M."/>
            <person name="Boedeker C."/>
            <person name="Pinto D."/>
            <person name="Vollmers J."/>
            <person name="Rivas-Marin E."/>
            <person name="Kohn T."/>
            <person name="Peeters S.H."/>
            <person name="Heuer A."/>
            <person name="Rast P."/>
            <person name="Oberbeckmann S."/>
            <person name="Bunk B."/>
            <person name="Jeske O."/>
            <person name="Meyerdierks A."/>
            <person name="Storesund J.E."/>
            <person name="Kallscheuer N."/>
            <person name="Luecker S."/>
            <person name="Lage O.M."/>
            <person name="Pohl T."/>
            <person name="Merkel B.J."/>
            <person name="Hornburger P."/>
            <person name="Mueller R.-W."/>
            <person name="Bruemmer F."/>
            <person name="Labrenz M."/>
            <person name="Spormann A.M."/>
            <person name="Op den Camp H."/>
            <person name="Overmann J."/>
            <person name="Amann R."/>
            <person name="Jetten M.S.M."/>
            <person name="Mascher T."/>
            <person name="Medema M.H."/>
            <person name="Devos D.P."/>
            <person name="Kaster A.-K."/>
            <person name="Ovreas L."/>
            <person name="Rohde M."/>
            <person name="Galperin M.Y."/>
            <person name="Jogler C."/>
        </authorList>
    </citation>
    <scope>NUCLEOTIDE SEQUENCE [LARGE SCALE GENOMIC DNA]</scope>
    <source>
        <strain evidence="1 2">V144</strain>
    </source>
</reference>
<dbReference type="KEGG" id="gaw:V144x_39580"/>
<keyword evidence="1" id="KW-0489">Methyltransferase</keyword>
<dbReference type="Proteomes" id="UP000318704">
    <property type="component" value="Chromosome"/>
</dbReference>
<gene>
    <name evidence="1" type="primary">cfa_2</name>
    <name evidence="1" type="ORF">V144x_39580</name>
</gene>
<name>A0A517VZL9_9PLAN</name>
<dbReference type="FunFam" id="3.40.50.150:FF:000554">
    <property type="entry name" value="Cation-transporting ATPase"/>
    <property type="match status" value="1"/>
</dbReference>
<keyword evidence="1" id="KW-0808">Transferase</keyword>
<dbReference type="EC" id="2.1.1.79" evidence="1"/>
<dbReference type="RefSeq" id="WP_144987129.1">
    <property type="nucleotide sequence ID" value="NZ_CP037920.1"/>
</dbReference>
<dbReference type="InterPro" id="IPR029063">
    <property type="entry name" value="SAM-dependent_MTases_sf"/>
</dbReference>
<dbReference type="GO" id="GO:0032259">
    <property type="term" value="P:methylation"/>
    <property type="evidence" value="ECO:0007669"/>
    <property type="project" value="UniProtKB-KW"/>
</dbReference>
<dbReference type="EMBL" id="CP037920">
    <property type="protein sequence ID" value="QDT98456.1"/>
    <property type="molecule type" value="Genomic_DNA"/>
</dbReference>
<evidence type="ECO:0000313" key="1">
    <source>
        <dbReference type="EMBL" id="QDT98456.1"/>
    </source>
</evidence>